<comment type="caution">
    <text evidence="7">The sequence shown here is derived from an EMBL/GenBank/DDBJ whole genome shotgun (WGS) entry which is preliminary data.</text>
</comment>
<feature type="transmembrane region" description="Helical" evidence="6">
    <location>
        <begin position="158"/>
        <end position="175"/>
    </location>
</feature>
<evidence type="ECO:0000313" key="7">
    <source>
        <dbReference type="EMBL" id="OHG61255.1"/>
    </source>
</evidence>
<reference evidence="7" key="1">
    <citation type="submission" date="2016-09" db="EMBL/GenBank/DDBJ databases">
        <title>Whole genome sequencing of Salmonella enterica.</title>
        <authorList>
            <person name="Bell R."/>
        </authorList>
    </citation>
    <scope>NUCLEOTIDE SEQUENCE [LARGE SCALE GENOMIC DNA]</scope>
    <source>
        <strain evidence="7">CFSAN044978</strain>
    </source>
</reference>
<feature type="transmembrane region" description="Helical" evidence="6">
    <location>
        <begin position="308"/>
        <end position="327"/>
    </location>
</feature>
<feature type="transmembrane region" description="Helical" evidence="6">
    <location>
        <begin position="235"/>
        <end position="252"/>
    </location>
</feature>
<accession>A0A1S0Z820</accession>
<organism evidence="7">
    <name type="scientific">Salmonella enterica subsp. enterica serovar Saintpaul</name>
    <dbReference type="NCBI Taxonomy" id="90105"/>
    <lineage>
        <taxon>Bacteria</taxon>
        <taxon>Pseudomonadati</taxon>
        <taxon>Pseudomonadota</taxon>
        <taxon>Gammaproteobacteria</taxon>
        <taxon>Enterobacterales</taxon>
        <taxon>Enterobacteriaceae</taxon>
        <taxon>Salmonella</taxon>
    </lineage>
</organism>
<evidence type="ECO:0000256" key="4">
    <source>
        <dbReference type="ARBA" id="ARBA00022989"/>
    </source>
</evidence>
<feature type="transmembrane region" description="Helical" evidence="6">
    <location>
        <begin position="181"/>
        <end position="198"/>
    </location>
</feature>
<keyword evidence="5 6" id="KW-0472">Membrane</keyword>
<name>A0A1S0Z820_SALET</name>
<dbReference type="PANTHER" id="PTHR30250:SF26">
    <property type="entry name" value="PSMA PROTEIN"/>
    <property type="match status" value="1"/>
</dbReference>
<proteinExistence type="predicted"/>
<feature type="transmembrane region" description="Helical" evidence="6">
    <location>
        <begin position="374"/>
        <end position="395"/>
    </location>
</feature>
<feature type="transmembrane region" description="Helical" evidence="6">
    <location>
        <begin position="90"/>
        <end position="113"/>
    </location>
</feature>
<evidence type="ECO:0000256" key="2">
    <source>
        <dbReference type="ARBA" id="ARBA00022475"/>
    </source>
</evidence>
<dbReference type="PANTHER" id="PTHR30250">
    <property type="entry name" value="PST FAMILY PREDICTED COLANIC ACID TRANSPORTER"/>
    <property type="match status" value="1"/>
</dbReference>
<evidence type="ECO:0000256" key="3">
    <source>
        <dbReference type="ARBA" id="ARBA00022692"/>
    </source>
</evidence>
<dbReference type="AlphaFoldDB" id="A0A1S0Z820"/>
<feature type="transmembrane region" description="Helical" evidence="6">
    <location>
        <begin position="401"/>
        <end position="423"/>
    </location>
</feature>
<dbReference type="RefSeq" id="WP_023207882.1">
    <property type="nucleotide sequence ID" value="NZ_QWDP01000012.1"/>
</dbReference>
<dbReference type="GO" id="GO:0005886">
    <property type="term" value="C:plasma membrane"/>
    <property type="evidence" value="ECO:0007669"/>
    <property type="project" value="UniProtKB-SubCell"/>
</dbReference>
<evidence type="ECO:0000256" key="6">
    <source>
        <dbReference type="SAM" id="Phobius"/>
    </source>
</evidence>
<keyword evidence="3 6" id="KW-0812">Transmembrane</keyword>
<evidence type="ECO:0000256" key="5">
    <source>
        <dbReference type="ARBA" id="ARBA00023136"/>
    </source>
</evidence>
<keyword evidence="2" id="KW-1003">Cell membrane</keyword>
<gene>
    <name evidence="7" type="ORF">A7T00_26795</name>
</gene>
<feature type="transmembrane region" description="Helical" evidence="6">
    <location>
        <begin position="51"/>
        <end position="69"/>
    </location>
</feature>
<feature type="transmembrane region" description="Helical" evidence="6">
    <location>
        <begin position="264"/>
        <end position="287"/>
    </location>
</feature>
<protein>
    <recommendedName>
        <fullName evidence="8">O-antigen flippase</fullName>
    </recommendedName>
</protein>
<evidence type="ECO:0000256" key="1">
    <source>
        <dbReference type="ARBA" id="ARBA00004651"/>
    </source>
</evidence>
<feature type="transmembrane region" description="Helical" evidence="6">
    <location>
        <begin position="339"/>
        <end position="362"/>
    </location>
</feature>
<feature type="transmembrane region" description="Helical" evidence="6">
    <location>
        <begin position="435"/>
        <end position="455"/>
    </location>
</feature>
<feature type="transmembrane region" description="Helical" evidence="6">
    <location>
        <begin position="475"/>
        <end position="492"/>
    </location>
</feature>
<dbReference type="EMBL" id="MLZC01000019">
    <property type="protein sequence ID" value="OHG61255.1"/>
    <property type="molecule type" value="Genomic_DNA"/>
</dbReference>
<feature type="transmembrane region" description="Helical" evidence="6">
    <location>
        <begin position="119"/>
        <end position="137"/>
    </location>
</feature>
<feature type="transmembrane region" description="Helical" evidence="6">
    <location>
        <begin position="12"/>
        <end position="31"/>
    </location>
</feature>
<dbReference type="InterPro" id="IPR050833">
    <property type="entry name" value="Poly_Biosynth_Transport"/>
</dbReference>
<keyword evidence="4 6" id="KW-1133">Transmembrane helix</keyword>
<sequence length="508" mass="57644">MRTIKAINNFKVDLFITFFLIALGFYLRTIFVSKMGADLTGVMLLFTQLTAYLNLAELGIGVAAASLLYKPLSEGDYTKIKYLTLLLSAIYKYISFLVLLIGIVIGFGIYFFIDSVNAVSHVFIYWAFFVINTSLTYSYAKYSTLLTANQQYSVVRKIQGGGKILIIALQILLLVTTHNFLLYLLVETIGVIVQYFIFKNIINNDIHCKVVPQSISDNEKTALKNELKIKIKNMFFHKIGGVLVLNTDYLLVSKFLNLSYVTIYGSYMMVFQVVTVLMSSFVNAITASVGNFLINQNDDEVTSIAKQFNTVFIALATFISLNMYFLVNDFITNWIGEKFILGNGIIILMLVNVFISVIRIPCDIFKNATGFFGDVYYPLLEGGINLFFSALLAFYIGLPGIIIGTIISNVLITLIAKPLYLYSKMFGRFNALKKYLSFVLKPLIFSFIIFAVFYFTREQINFFKVSNWFDFVSKLTIVSLVSMITVFAVFYADANFRSFVKRILRVVF</sequence>
<evidence type="ECO:0008006" key="8">
    <source>
        <dbReference type="Google" id="ProtNLM"/>
    </source>
</evidence>
<comment type="subcellular location">
    <subcellularLocation>
        <location evidence="1">Cell membrane</location>
        <topology evidence="1">Multi-pass membrane protein</topology>
    </subcellularLocation>
</comment>